<reference evidence="1 2" key="1">
    <citation type="journal article" date="2016" name="Proc. Natl. Acad. Sci. U.S.A.">
        <title>Comparative genomics of biotechnologically important yeasts.</title>
        <authorList>
            <person name="Riley R."/>
            <person name="Haridas S."/>
            <person name="Wolfe K.H."/>
            <person name="Lopes M.R."/>
            <person name="Hittinger C.T."/>
            <person name="Goeker M."/>
            <person name="Salamov A.A."/>
            <person name="Wisecaver J.H."/>
            <person name="Long T.M."/>
            <person name="Calvey C.H."/>
            <person name="Aerts A.L."/>
            <person name="Barry K.W."/>
            <person name="Choi C."/>
            <person name="Clum A."/>
            <person name="Coughlan A.Y."/>
            <person name="Deshpande S."/>
            <person name="Douglass A.P."/>
            <person name="Hanson S.J."/>
            <person name="Klenk H.-P."/>
            <person name="LaButti K.M."/>
            <person name="Lapidus A."/>
            <person name="Lindquist E.A."/>
            <person name="Lipzen A.M."/>
            <person name="Meier-Kolthoff J.P."/>
            <person name="Ohm R.A."/>
            <person name="Otillar R.P."/>
            <person name="Pangilinan J.L."/>
            <person name="Peng Y."/>
            <person name="Rokas A."/>
            <person name="Rosa C.A."/>
            <person name="Scheuner C."/>
            <person name="Sibirny A.A."/>
            <person name="Slot J.C."/>
            <person name="Stielow J.B."/>
            <person name="Sun H."/>
            <person name="Kurtzman C.P."/>
            <person name="Blackwell M."/>
            <person name="Grigoriev I.V."/>
            <person name="Jeffries T.W."/>
        </authorList>
    </citation>
    <scope>NUCLEOTIDE SEQUENCE [LARGE SCALE GENOMIC DNA]</scope>
    <source>
        <strain evidence="1 2">NRRL Y-2026</strain>
    </source>
</reference>
<sequence length="342" mass="39855">MKSIKTLSNSKAMHIDMNRVRRFSKFVKATSIPTEEEVSRIRSRLLKSSWHLFDDVISTYPAKQLYVTLESLLNKSNFPFMESLNSDNDVYRENFDLNKQFKIGDNLPIGYSLAYCNPLSSEQELSPDGYDNYHAPTTNSKEFFKRRMWVSGSFNYDKSNSLRFGDTIHFTETVERVKFLPKNNVIFADYKRCFDNTHGNSLIEFRRLCYLDKKFETTEKESKTSSIVPDKSIVLHPSIITSFRMSALTFNSHQIHYNPQYAQNIENYTDVVLEAPLLVALVLQFWSDNNPGTMISSFKYKITSPCFINAPMTINYKMCDDHTQLWICNDKSRTCFESTIQR</sequence>
<dbReference type="Gene3D" id="3.10.129.10">
    <property type="entry name" value="Hotdog Thioesterase"/>
    <property type="match status" value="1"/>
</dbReference>
<evidence type="ECO:0008006" key="3">
    <source>
        <dbReference type="Google" id="ProtNLM"/>
    </source>
</evidence>
<dbReference type="RefSeq" id="XP_019018706.1">
    <property type="nucleotide sequence ID" value="XM_019163972.1"/>
</dbReference>
<dbReference type="SUPFAM" id="SSF54637">
    <property type="entry name" value="Thioesterase/thiol ester dehydrase-isomerase"/>
    <property type="match status" value="1"/>
</dbReference>
<dbReference type="InterPro" id="IPR029069">
    <property type="entry name" value="HotDog_dom_sf"/>
</dbReference>
<dbReference type="STRING" id="763406.A0A1E3NPX3"/>
<name>A0A1E3NPX3_9ASCO</name>
<evidence type="ECO:0000313" key="2">
    <source>
        <dbReference type="Proteomes" id="UP000094455"/>
    </source>
</evidence>
<proteinExistence type="predicted"/>
<dbReference type="InterPro" id="IPR052741">
    <property type="entry name" value="Mitochondrial_HTD2"/>
</dbReference>
<dbReference type="GO" id="GO:0019171">
    <property type="term" value="F:(3R)-hydroxyacyl-[acyl-carrier-protein] dehydratase activity"/>
    <property type="evidence" value="ECO:0007669"/>
    <property type="project" value="TreeGrafter"/>
</dbReference>
<gene>
    <name evidence="1" type="ORF">PICMEDRAFT_71645</name>
</gene>
<dbReference type="EMBL" id="KV454002">
    <property type="protein sequence ID" value="ODQ47593.1"/>
    <property type="molecule type" value="Genomic_DNA"/>
</dbReference>
<organism evidence="1 2">
    <name type="scientific">Pichia membranifaciens NRRL Y-2026</name>
    <dbReference type="NCBI Taxonomy" id="763406"/>
    <lineage>
        <taxon>Eukaryota</taxon>
        <taxon>Fungi</taxon>
        <taxon>Dikarya</taxon>
        <taxon>Ascomycota</taxon>
        <taxon>Saccharomycotina</taxon>
        <taxon>Pichiomycetes</taxon>
        <taxon>Pichiales</taxon>
        <taxon>Pichiaceae</taxon>
        <taxon>Pichia</taxon>
    </lineage>
</organism>
<dbReference type="GeneID" id="30180659"/>
<evidence type="ECO:0000313" key="1">
    <source>
        <dbReference type="EMBL" id="ODQ47593.1"/>
    </source>
</evidence>
<dbReference type="Proteomes" id="UP000094455">
    <property type="component" value="Unassembled WGS sequence"/>
</dbReference>
<keyword evidence="2" id="KW-1185">Reference proteome</keyword>
<dbReference type="AlphaFoldDB" id="A0A1E3NPX3"/>
<dbReference type="PANTHER" id="PTHR28152:SF1">
    <property type="entry name" value="HYDROXYACYL-THIOESTER DEHYDRATASE TYPE 2, MITOCHONDRIAL"/>
    <property type="match status" value="1"/>
</dbReference>
<protein>
    <recommendedName>
        <fullName evidence="3">N-terminal of MaoC-like dehydratase domain-containing protein</fullName>
    </recommendedName>
</protein>
<dbReference type="PANTHER" id="PTHR28152">
    <property type="entry name" value="HYDROXYACYL-THIOESTER DEHYDRATASE TYPE 2, MITOCHONDRIAL"/>
    <property type="match status" value="1"/>
</dbReference>
<dbReference type="OrthoDB" id="3257538at2759"/>
<dbReference type="GO" id="GO:0005739">
    <property type="term" value="C:mitochondrion"/>
    <property type="evidence" value="ECO:0007669"/>
    <property type="project" value="TreeGrafter"/>
</dbReference>
<accession>A0A1E3NPX3</accession>